<dbReference type="InterPro" id="IPR005149">
    <property type="entry name" value="Tscrpt_reg_PadR_N"/>
</dbReference>
<dbReference type="AlphaFoldDB" id="A0A841EI63"/>
<evidence type="ECO:0000313" key="2">
    <source>
        <dbReference type="EMBL" id="MBB6000508.1"/>
    </source>
</evidence>
<accession>A0A841EI63</accession>
<organism evidence="2 3">
    <name type="scientific">Streptomonospora salina</name>
    <dbReference type="NCBI Taxonomy" id="104205"/>
    <lineage>
        <taxon>Bacteria</taxon>
        <taxon>Bacillati</taxon>
        <taxon>Actinomycetota</taxon>
        <taxon>Actinomycetes</taxon>
        <taxon>Streptosporangiales</taxon>
        <taxon>Nocardiopsidaceae</taxon>
        <taxon>Streptomonospora</taxon>
    </lineage>
</organism>
<reference evidence="2 3" key="1">
    <citation type="submission" date="2020-08" db="EMBL/GenBank/DDBJ databases">
        <title>Sequencing the genomes of 1000 actinobacteria strains.</title>
        <authorList>
            <person name="Klenk H.-P."/>
        </authorList>
    </citation>
    <scope>NUCLEOTIDE SEQUENCE [LARGE SCALE GENOMIC DNA]</scope>
    <source>
        <strain evidence="2 3">DSM 44593</strain>
    </source>
</reference>
<feature type="domain" description="Transcription regulator PadR N-terminal" evidence="1">
    <location>
        <begin position="10"/>
        <end position="85"/>
    </location>
</feature>
<dbReference type="PANTHER" id="PTHR33169:SF14">
    <property type="entry name" value="TRANSCRIPTIONAL REGULATOR RV3488"/>
    <property type="match status" value="1"/>
</dbReference>
<proteinExistence type="predicted"/>
<name>A0A841EI63_9ACTN</name>
<keyword evidence="3" id="KW-1185">Reference proteome</keyword>
<dbReference type="Gene3D" id="1.10.10.10">
    <property type="entry name" value="Winged helix-like DNA-binding domain superfamily/Winged helix DNA-binding domain"/>
    <property type="match status" value="1"/>
</dbReference>
<sequence>MAMSATRLLVLGVVRASGRAHGYQVRRELLTWGAEQWASVKPGSVYHALRQLLKGGMLRGAGVEESGEGPERTVFELTGSGEEEFVRLLSKALSDASAKPEFFGAGITFLPCQSRRRVIRLLRSRLAGLEDEQASLRSLLAEDAAPPAKPEHVWELFRSWVVAGDAAVSFTRELIERLENGAYTMAGEGAAVFGEPGWVPPADTGSESGAGG</sequence>
<dbReference type="Proteomes" id="UP000578077">
    <property type="component" value="Unassembled WGS sequence"/>
</dbReference>
<protein>
    <submittedName>
        <fullName evidence="2">DNA-binding PadR family transcriptional regulator</fullName>
    </submittedName>
</protein>
<comment type="caution">
    <text evidence="2">The sequence shown here is derived from an EMBL/GenBank/DDBJ whole genome shotgun (WGS) entry which is preliminary data.</text>
</comment>
<gene>
    <name evidence="2" type="ORF">HNR25_004259</name>
</gene>
<dbReference type="Pfam" id="PF03551">
    <property type="entry name" value="PadR"/>
    <property type="match status" value="1"/>
</dbReference>
<evidence type="ECO:0000313" key="3">
    <source>
        <dbReference type="Proteomes" id="UP000578077"/>
    </source>
</evidence>
<dbReference type="PANTHER" id="PTHR33169">
    <property type="entry name" value="PADR-FAMILY TRANSCRIPTIONAL REGULATOR"/>
    <property type="match status" value="1"/>
</dbReference>
<dbReference type="SUPFAM" id="SSF46785">
    <property type="entry name" value="Winged helix' DNA-binding domain"/>
    <property type="match status" value="1"/>
</dbReference>
<dbReference type="InterPro" id="IPR036388">
    <property type="entry name" value="WH-like_DNA-bd_sf"/>
</dbReference>
<keyword evidence="2" id="KW-0238">DNA-binding</keyword>
<dbReference type="GO" id="GO:0003677">
    <property type="term" value="F:DNA binding"/>
    <property type="evidence" value="ECO:0007669"/>
    <property type="project" value="UniProtKB-KW"/>
</dbReference>
<dbReference type="InterPro" id="IPR052509">
    <property type="entry name" value="Metal_resp_DNA-bind_regulator"/>
</dbReference>
<dbReference type="EMBL" id="JACHLY010000001">
    <property type="protein sequence ID" value="MBB6000508.1"/>
    <property type="molecule type" value="Genomic_DNA"/>
</dbReference>
<evidence type="ECO:0000259" key="1">
    <source>
        <dbReference type="Pfam" id="PF03551"/>
    </source>
</evidence>
<dbReference type="InterPro" id="IPR036390">
    <property type="entry name" value="WH_DNA-bd_sf"/>
</dbReference>